<organism evidence="7 8">
    <name type="scientific">Ciceribacter naphthalenivorans</name>
    <dbReference type="NCBI Taxonomy" id="1118451"/>
    <lineage>
        <taxon>Bacteria</taxon>
        <taxon>Pseudomonadati</taxon>
        <taxon>Pseudomonadota</taxon>
        <taxon>Alphaproteobacteria</taxon>
        <taxon>Hyphomicrobiales</taxon>
        <taxon>Rhizobiaceae</taxon>
        <taxon>Ciceribacter</taxon>
    </lineage>
</organism>
<feature type="transmembrane region" description="Helical" evidence="5">
    <location>
        <begin position="344"/>
        <end position="366"/>
    </location>
</feature>
<dbReference type="EMBL" id="BJZP01000068">
    <property type="protein sequence ID" value="GEO87629.1"/>
    <property type="molecule type" value="Genomic_DNA"/>
</dbReference>
<sequence>MTAESPRTWRQIPKSVIALGLVSMFMDMSSELVHSLLPLFLVGTLGASAAMVGFIEGIAEATAAIAKVFSGAISDRIGKRKLLAALGYGLSALTKPLFPVAGSVSLVLTARFIDRVGKGIRGAPRDALVADITPSNIRGAAYGMRQALDTVGAVAGPLLAMALMAIYVDDFRSVFWWAVLPATIAVALMVFGVQEPSLARPSGQKGWPIQRVGLNRMGSDFWWVVIIGVVFTMARFSEAFLLLKGQEAGLPLALVPLVMVLMNLVYAILSTPAGAWSDSIGRRKVLAIGMGVLVIADLSLAFVPGLVGLFLGVALWGAYLGLTQGLLSALVADTTPDDSRGTAFGIFNLVTGFALLAASSIAGFLWQAYGSSATFVVGAIFAGIAALSLTVMGKRKSSREGA</sequence>
<keyword evidence="2 5" id="KW-0812">Transmembrane</keyword>
<dbReference type="PANTHER" id="PTHR23518">
    <property type="entry name" value="C-METHYLTRANSFERASE"/>
    <property type="match status" value="1"/>
</dbReference>
<gene>
    <name evidence="7" type="ORF">RNA01_45610</name>
</gene>
<evidence type="ECO:0000313" key="7">
    <source>
        <dbReference type="EMBL" id="GEO87629.1"/>
    </source>
</evidence>
<feature type="domain" description="Major facilitator superfamily (MFS) profile" evidence="6">
    <location>
        <begin position="15"/>
        <end position="397"/>
    </location>
</feature>
<dbReference type="PROSITE" id="PS00216">
    <property type="entry name" value="SUGAR_TRANSPORT_1"/>
    <property type="match status" value="1"/>
</dbReference>
<dbReference type="GO" id="GO:0022857">
    <property type="term" value="F:transmembrane transporter activity"/>
    <property type="evidence" value="ECO:0007669"/>
    <property type="project" value="InterPro"/>
</dbReference>
<reference evidence="7 8" key="1">
    <citation type="submission" date="2019-07" db="EMBL/GenBank/DDBJ databases">
        <title>Whole genome shotgun sequence of Rhizobium naphthalenivorans NBRC 107585.</title>
        <authorList>
            <person name="Hosoyama A."/>
            <person name="Uohara A."/>
            <person name="Ohji S."/>
            <person name="Ichikawa N."/>
        </authorList>
    </citation>
    <scope>NUCLEOTIDE SEQUENCE [LARGE SCALE GENOMIC DNA]</scope>
    <source>
        <strain evidence="7 8">NBRC 107585</strain>
    </source>
</reference>
<comment type="subcellular location">
    <subcellularLocation>
        <location evidence="1">Membrane</location>
        <topology evidence="1">Multi-pass membrane protein</topology>
    </subcellularLocation>
</comment>
<feature type="transmembrane region" description="Helical" evidence="5">
    <location>
        <begin position="309"/>
        <end position="332"/>
    </location>
</feature>
<evidence type="ECO:0000256" key="5">
    <source>
        <dbReference type="SAM" id="Phobius"/>
    </source>
</evidence>
<evidence type="ECO:0000256" key="2">
    <source>
        <dbReference type="ARBA" id="ARBA00022692"/>
    </source>
</evidence>
<dbReference type="Pfam" id="PF07690">
    <property type="entry name" value="MFS_1"/>
    <property type="match status" value="1"/>
</dbReference>
<keyword evidence="4 5" id="KW-0472">Membrane</keyword>
<dbReference type="CDD" id="cd17370">
    <property type="entry name" value="MFS_MJ1317_like"/>
    <property type="match status" value="1"/>
</dbReference>
<dbReference type="PANTHER" id="PTHR23518:SF2">
    <property type="entry name" value="MAJOR FACILITATOR SUPERFAMILY TRANSPORTER"/>
    <property type="match status" value="1"/>
</dbReference>
<feature type="transmembrane region" description="Helical" evidence="5">
    <location>
        <begin position="372"/>
        <end position="392"/>
    </location>
</feature>
<feature type="transmembrane region" description="Helical" evidence="5">
    <location>
        <begin position="285"/>
        <end position="303"/>
    </location>
</feature>
<proteinExistence type="predicted"/>
<evidence type="ECO:0000259" key="6">
    <source>
        <dbReference type="PROSITE" id="PS50850"/>
    </source>
</evidence>
<comment type="caution">
    <text evidence="7">The sequence shown here is derived from an EMBL/GenBank/DDBJ whole genome shotgun (WGS) entry which is preliminary data.</text>
</comment>
<feature type="transmembrane region" description="Helical" evidence="5">
    <location>
        <begin position="147"/>
        <end position="168"/>
    </location>
</feature>
<dbReference type="AlphaFoldDB" id="A0A512HQC4"/>
<feature type="transmembrane region" description="Helical" evidence="5">
    <location>
        <begin position="249"/>
        <end position="273"/>
    </location>
</feature>
<dbReference type="InterPro" id="IPR036259">
    <property type="entry name" value="MFS_trans_sf"/>
</dbReference>
<dbReference type="InterPro" id="IPR005829">
    <property type="entry name" value="Sugar_transporter_CS"/>
</dbReference>
<feature type="transmembrane region" description="Helical" evidence="5">
    <location>
        <begin position="174"/>
        <end position="193"/>
    </location>
</feature>
<protein>
    <submittedName>
        <fullName evidence="7">MFS transporter</fullName>
    </submittedName>
</protein>
<evidence type="ECO:0000256" key="4">
    <source>
        <dbReference type="ARBA" id="ARBA00023136"/>
    </source>
</evidence>
<dbReference type="InterPro" id="IPR020846">
    <property type="entry name" value="MFS_dom"/>
</dbReference>
<evidence type="ECO:0000256" key="3">
    <source>
        <dbReference type="ARBA" id="ARBA00022989"/>
    </source>
</evidence>
<dbReference type="Gene3D" id="1.20.1250.20">
    <property type="entry name" value="MFS general substrate transporter like domains"/>
    <property type="match status" value="2"/>
</dbReference>
<keyword evidence="8" id="KW-1185">Reference proteome</keyword>
<evidence type="ECO:0000256" key="1">
    <source>
        <dbReference type="ARBA" id="ARBA00004141"/>
    </source>
</evidence>
<dbReference type="Proteomes" id="UP000321717">
    <property type="component" value="Unassembled WGS sequence"/>
</dbReference>
<keyword evidence="3 5" id="KW-1133">Transmembrane helix</keyword>
<dbReference type="InterPro" id="IPR011701">
    <property type="entry name" value="MFS"/>
</dbReference>
<dbReference type="GO" id="GO:0016020">
    <property type="term" value="C:membrane"/>
    <property type="evidence" value="ECO:0007669"/>
    <property type="project" value="UniProtKB-SubCell"/>
</dbReference>
<name>A0A512HQC4_9HYPH</name>
<dbReference type="RefSeq" id="WP_235916854.1">
    <property type="nucleotide sequence ID" value="NZ_BJZP01000068.1"/>
</dbReference>
<dbReference type="SUPFAM" id="SSF103473">
    <property type="entry name" value="MFS general substrate transporter"/>
    <property type="match status" value="1"/>
</dbReference>
<dbReference type="PROSITE" id="PS50850">
    <property type="entry name" value="MFS"/>
    <property type="match status" value="1"/>
</dbReference>
<feature type="transmembrane region" description="Helical" evidence="5">
    <location>
        <begin position="36"/>
        <end position="55"/>
    </location>
</feature>
<accession>A0A512HQC4</accession>
<feature type="transmembrane region" description="Helical" evidence="5">
    <location>
        <begin position="221"/>
        <end position="243"/>
    </location>
</feature>
<evidence type="ECO:0000313" key="8">
    <source>
        <dbReference type="Proteomes" id="UP000321717"/>
    </source>
</evidence>